<gene>
    <name evidence="3" type="primary">LOAG_09508</name>
</gene>
<evidence type="ECO:0000313" key="3">
    <source>
        <dbReference type="WBParaSite" id="EN70_6283"/>
    </source>
</evidence>
<dbReference type="AlphaFoldDB" id="A0A1I7VU84"/>
<dbReference type="OrthoDB" id="5872575at2759"/>
<feature type="compositionally biased region" description="Basic and acidic residues" evidence="1">
    <location>
        <begin position="255"/>
        <end position="267"/>
    </location>
</feature>
<dbReference type="STRING" id="7209.A0A1I7VU84"/>
<organism evidence="2 3">
    <name type="scientific">Loa loa</name>
    <name type="common">Eye worm</name>
    <name type="synonym">Filaria loa</name>
    <dbReference type="NCBI Taxonomy" id="7209"/>
    <lineage>
        <taxon>Eukaryota</taxon>
        <taxon>Metazoa</taxon>
        <taxon>Ecdysozoa</taxon>
        <taxon>Nematoda</taxon>
        <taxon>Chromadorea</taxon>
        <taxon>Rhabditida</taxon>
        <taxon>Spirurina</taxon>
        <taxon>Spiruromorpha</taxon>
        <taxon>Filarioidea</taxon>
        <taxon>Onchocercidae</taxon>
        <taxon>Loa</taxon>
    </lineage>
</organism>
<feature type="region of interest" description="Disordered" evidence="1">
    <location>
        <begin position="241"/>
        <end position="275"/>
    </location>
</feature>
<dbReference type="InParanoid" id="A0A1I7VU84"/>
<sequence>MEIEKRVLQQSPTDLLKCYRDLSLNPPLPLQHHQDISEVEALTKIDNMANNDNDDSVDSDNYSDNDIGIRHLLLKKAKKTEKDDDNDDAKLSSVTFKQHFADFDDEQKEQATTTTIMSDLDFPEFPSFQRHLPIVPVEISRQSHTFVACKSVQDSANSDVNSNSINSIQESIPEVEEESSESLGGKTKHLISSVYSSSAVRQQHRRSVTLTTTPSLVLQTSKILDPIIPFGGDDLEIHYNDRDNDTNNFGSQDRTLNEKRPRIERPRARYPNSTRRTSAPACFWSSASLFPDQQPKSASSSLHDSLVLLQKLLAKQRIMQENVEAFNFDHSGSIPNANNDIAVASQSKISPATIPPHLPTVQALPSPSLLATWQWLRGHLWLHFRIALF</sequence>
<protein>
    <submittedName>
        <fullName evidence="3">Uncharacterized protein</fullName>
    </submittedName>
</protein>
<evidence type="ECO:0000256" key="1">
    <source>
        <dbReference type="SAM" id="MobiDB-lite"/>
    </source>
</evidence>
<dbReference type="WBParaSite" id="EN70_6283">
    <property type="protein sequence ID" value="EN70_6283"/>
    <property type="gene ID" value="EN70_6283"/>
</dbReference>
<reference evidence="3" key="2">
    <citation type="submission" date="2016-11" db="UniProtKB">
        <authorList>
            <consortium name="WormBaseParasite"/>
        </authorList>
    </citation>
    <scope>IDENTIFICATION</scope>
</reference>
<accession>A0A1I7VU84</accession>
<name>A0A1I7VU84_LOALO</name>
<keyword evidence="2" id="KW-1185">Reference proteome</keyword>
<proteinExistence type="predicted"/>
<dbReference type="Proteomes" id="UP000095285">
    <property type="component" value="Unassembled WGS sequence"/>
</dbReference>
<reference evidence="2" key="1">
    <citation type="submission" date="2012-04" db="EMBL/GenBank/DDBJ databases">
        <title>The Genome Sequence of Loa loa.</title>
        <authorList>
            <consortium name="The Broad Institute Genome Sequencing Platform"/>
            <consortium name="Broad Institute Genome Sequencing Center for Infectious Disease"/>
            <person name="Nutman T.B."/>
            <person name="Fink D.L."/>
            <person name="Russ C."/>
            <person name="Young S."/>
            <person name="Zeng Q."/>
            <person name="Gargeya S."/>
            <person name="Alvarado L."/>
            <person name="Berlin A."/>
            <person name="Chapman S.B."/>
            <person name="Chen Z."/>
            <person name="Freedman E."/>
            <person name="Gellesch M."/>
            <person name="Goldberg J."/>
            <person name="Griggs A."/>
            <person name="Gujja S."/>
            <person name="Heilman E.R."/>
            <person name="Heiman D."/>
            <person name="Howarth C."/>
            <person name="Mehta T."/>
            <person name="Neiman D."/>
            <person name="Pearson M."/>
            <person name="Roberts A."/>
            <person name="Saif S."/>
            <person name="Shea T."/>
            <person name="Shenoy N."/>
            <person name="Sisk P."/>
            <person name="Stolte C."/>
            <person name="Sykes S."/>
            <person name="White J."/>
            <person name="Yandava C."/>
            <person name="Haas B."/>
            <person name="Henn M.R."/>
            <person name="Nusbaum C."/>
            <person name="Birren B."/>
        </authorList>
    </citation>
    <scope>NUCLEOTIDE SEQUENCE [LARGE SCALE GENOMIC DNA]</scope>
</reference>
<evidence type="ECO:0000313" key="2">
    <source>
        <dbReference type="Proteomes" id="UP000095285"/>
    </source>
</evidence>